<evidence type="ECO:0000256" key="1">
    <source>
        <dbReference type="SAM" id="MobiDB-lite"/>
    </source>
</evidence>
<dbReference type="AlphaFoldDB" id="A0AAD7KVD0"/>
<reference evidence="3" key="1">
    <citation type="journal article" date="2023" name="Science">
        <title>Elucidation of the pathway for biosynthesis of saponin adjuvants from the soapbark tree.</title>
        <authorList>
            <person name="Reed J."/>
            <person name="Orme A."/>
            <person name="El-Demerdash A."/>
            <person name="Owen C."/>
            <person name="Martin L.B.B."/>
            <person name="Misra R.C."/>
            <person name="Kikuchi S."/>
            <person name="Rejzek M."/>
            <person name="Martin A.C."/>
            <person name="Harkess A."/>
            <person name="Leebens-Mack J."/>
            <person name="Louveau T."/>
            <person name="Stephenson M.J."/>
            <person name="Osbourn A."/>
        </authorList>
    </citation>
    <scope>NUCLEOTIDE SEQUENCE</scope>
    <source>
        <strain evidence="3">S10</strain>
    </source>
</reference>
<dbReference type="PANTHER" id="PTHR31066">
    <property type="entry name" value="OS05G0427100 PROTEIN-RELATED"/>
    <property type="match status" value="1"/>
</dbReference>
<feature type="compositionally biased region" description="Basic residues" evidence="1">
    <location>
        <begin position="232"/>
        <end position="246"/>
    </location>
</feature>
<sequence>MSSPKNRVKFLCSHGGKILPRPADGHLKYVGGDTRVIAVHRDITFSELMKKLIAYVDGDMVLKYQLIPEDLDALVSVRSDEDLKHMFDEYDRHESEGAAMLRAFLFPSKPIILKNQPLPFEPHALEQRYIDAVNGIIRTNPSLRLSPIRAFSNSSACSSPKSNSPECHIVDDVSITHDTASFNGFRNSRVSSMHRVHSSPSIYNPNNLQNNSNGFGNHNIYQYPYNYFQSHQHQHTHNSHHSHRHLQNPQGSGGIERLPPTLSLSREDTRRGFMGNGYNHYYLTSRQHKGNGGGYNYDECAIHGFGRVNSTESLSRSPRKTIWD</sequence>
<dbReference type="CDD" id="cd06410">
    <property type="entry name" value="PB1_UP2"/>
    <property type="match status" value="1"/>
</dbReference>
<dbReference type="Proteomes" id="UP001163823">
    <property type="component" value="Chromosome 13"/>
</dbReference>
<proteinExistence type="predicted"/>
<feature type="domain" description="PB1" evidence="2">
    <location>
        <begin position="22"/>
        <end position="108"/>
    </location>
</feature>
<dbReference type="Gene3D" id="3.10.20.90">
    <property type="entry name" value="Phosphatidylinositol 3-kinase Catalytic Subunit, Chain A, domain 1"/>
    <property type="match status" value="1"/>
</dbReference>
<dbReference type="KEGG" id="qsa:O6P43_031475"/>
<gene>
    <name evidence="3" type="ORF">O6P43_031475</name>
</gene>
<dbReference type="EMBL" id="JARAOO010000013">
    <property type="protein sequence ID" value="KAJ7946567.1"/>
    <property type="molecule type" value="Genomic_DNA"/>
</dbReference>
<organism evidence="3 4">
    <name type="scientific">Quillaja saponaria</name>
    <name type="common">Soap bark tree</name>
    <dbReference type="NCBI Taxonomy" id="32244"/>
    <lineage>
        <taxon>Eukaryota</taxon>
        <taxon>Viridiplantae</taxon>
        <taxon>Streptophyta</taxon>
        <taxon>Embryophyta</taxon>
        <taxon>Tracheophyta</taxon>
        <taxon>Spermatophyta</taxon>
        <taxon>Magnoliopsida</taxon>
        <taxon>eudicotyledons</taxon>
        <taxon>Gunneridae</taxon>
        <taxon>Pentapetalae</taxon>
        <taxon>rosids</taxon>
        <taxon>fabids</taxon>
        <taxon>Fabales</taxon>
        <taxon>Quillajaceae</taxon>
        <taxon>Quillaja</taxon>
    </lineage>
</organism>
<protein>
    <submittedName>
        <fullName evidence="3">Octicosapeptide/Phox/Bem1p domain-containing protein</fullName>
    </submittedName>
</protein>
<evidence type="ECO:0000313" key="3">
    <source>
        <dbReference type="EMBL" id="KAJ7946567.1"/>
    </source>
</evidence>
<feature type="region of interest" description="Disordered" evidence="1">
    <location>
        <begin position="231"/>
        <end position="260"/>
    </location>
</feature>
<evidence type="ECO:0000259" key="2">
    <source>
        <dbReference type="SMART" id="SM00666"/>
    </source>
</evidence>
<accession>A0AAD7KVD0</accession>
<dbReference type="Pfam" id="PF00564">
    <property type="entry name" value="PB1"/>
    <property type="match status" value="1"/>
</dbReference>
<dbReference type="SMART" id="SM00666">
    <property type="entry name" value="PB1"/>
    <property type="match status" value="1"/>
</dbReference>
<dbReference type="PANTHER" id="PTHR31066:SF47">
    <property type="entry name" value="PB1 DOMAIN-CONTAINING PROTEIN"/>
    <property type="match status" value="1"/>
</dbReference>
<keyword evidence="4" id="KW-1185">Reference proteome</keyword>
<name>A0AAD7KVD0_QUISA</name>
<comment type="caution">
    <text evidence="3">The sequence shown here is derived from an EMBL/GenBank/DDBJ whole genome shotgun (WGS) entry which is preliminary data.</text>
</comment>
<dbReference type="InterPro" id="IPR000270">
    <property type="entry name" value="PB1_dom"/>
</dbReference>
<evidence type="ECO:0000313" key="4">
    <source>
        <dbReference type="Proteomes" id="UP001163823"/>
    </source>
</evidence>
<dbReference type="InterPro" id="IPR053198">
    <property type="entry name" value="Gynoecium_Dev_Regulator"/>
</dbReference>
<dbReference type="SUPFAM" id="SSF54277">
    <property type="entry name" value="CAD &amp; PB1 domains"/>
    <property type="match status" value="1"/>
</dbReference>